<dbReference type="Proteomes" id="UP000644115">
    <property type="component" value="Unassembled WGS sequence"/>
</dbReference>
<keyword evidence="5 7" id="KW-0067">ATP-binding</keyword>
<dbReference type="GO" id="GO:0004674">
    <property type="term" value="F:protein serine/threonine kinase activity"/>
    <property type="evidence" value="ECO:0007669"/>
    <property type="project" value="UniProtKB-KW"/>
</dbReference>
<accession>A0A923NF60</accession>
<organism evidence="9 10">
    <name type="scientific">Lentihominibacter faecis</name>
    <dbReference type="NCBI Taxonomy" id="2764712"/>
    <lineage>
        <taxon>Bacteria</taxon>
        <taxon>Bacillati</taxon>
        <taxon>Bacillota</taxon>
        <taxon>Clostridia</taxon>
        <taxon>Peptostreptococcales</taxon>
        <taxon>Anaerovoracaceae</taxon>
        <taxon>Lentihominibacter</taxon>
    </lineage>
</organism>
<keyword evidence="6 7" id="KW-0749">Sporulation</keyword>
<keyword evidence="2 7" id="KW-0808">Transferase</keyword>
<evidence type="ECO:0000313" key="10">
    <source>
        <dbReference type="Proteomes" id="UP000644115"/>
    </source>
</evidence>
<keyword evidence="1 7" id="KW-0723">Serine/threonine-protein kinase</keyword>
<dbReference type="Pfam" id="PF13581">
    <property type="entry name" value="HATPase_c_2"/>
    <property type="match status" value="1"/>
</dbReference>
<feature type="domain" description="Histidine kinase/HSP90-like ATPase" evidence="8">
    <location>
        <begin position="35"/>
        <end position="146"/>
    </location>
</feature>
<dbReference type="GO" id="GO:0030435">
    <property type="term" value="P:sporulation resulting in formation of a cellular spore"/>
    <property type="evidence" value="ECO:0007669"/>
    <property type="project" value="UniProtKB-KW"/>
</dbReference>
<dbReference type="PANTHER" id="PTHR35526:SF3">
    <property type="entry name" value="ANTI-SIGMA-F FACTOR RSBW"/>
    <property type="match status" value="1"/>
</dbReference>
<keyword evidence="10" id="KW-1185">Reference proteome</keyword>
<dbReference type="HAMAP" id="MF_00637">
    <property type="entry name" value="Anti_sigma_F"/>
    <property type="match status" value="1"/>
</dbReference>
<evidence type="ECO:0000256" key="4">
    <source>
        <dbReference type="ARBA" id="ARBA00022777"/>
    </source>
</evidence>
<dbReference type="InterPro" id="IPR010194">
    <property type="entry name" value="Anti-sigma_F"/>
</dbReference>
<dbReference type="NCBIfam" id="TIGR01925">
    <property type="entry name" value="spIIAB"/>
    <property type="match status" value="1"/>
</dbReference>
<evidence type="ECO:0000256" key="6">
    <source>
        <dbReference type="ARBA" id="ARBA00022969"/>
    </source>
</evidence>
<comment type="catalytic activity">
    <reaction evidence="7">
        <text>L-threonyl-[protein] + ATP = O-phospho-L-threonyl-[protein] + ADP + H(+)</text>
        <dbReference type="Rhea" id="RHEA:46608"/>
        <dbReference type="Rhea" id="RHEA-COMP:11060"/>
        <dbReference type="Rhea" id="RHEA-COMP:11605"/>
        <dbReference type="ChEBI" id="CHEBI:15378"/>
        <dbReference type="ChEBI" id="CHEBI:30013"/>
        <dbReference type="ChEBI" id="CHEBI:30616"/>
        <dbReference type="ChEBI" id="CHEBI:61977"/>
        <dbReference type="ChEBI" id="CHEBI:456216"/>
        <dbReference type="EC" id="2.7.11.1"/>
    </reaction>
</comment>
<name>A0A923NF60_9FIRM</name>
<evidence type="ECO:0000313" key="9">
    <source>
        <dbReference type="EMBL" id="MBC6000209.1"/>
    </source>
</evidence>
<dbReference type="GO" id="GO:0042174">
    <property type="term" value="P:negative regulation of sporulation resulting in formation of a cellular spore"/>
    <property type="evidence" value="ECO:0007669"/>
    <property type="project" value="InterPro"/>
</dbReference>
<dbReference type="InterPro" id="IPR050267">
    <property type="entry name" value="Anti-sigma-factor_SerPK"/>
</dbReference>
<dbReference type="EMBL" id="JACRWC010000111">
    <property type="protein sequence ID" value="MBC6000209.1"/>
    <property type="molecule type" value="Genomic_DNA"/>
</dbReference>
<dbReference type="InterPro" id="IPR036890">
    <property type="entry name" value="HATPase_C_sf"/>
</dbReference>
<dbReference type="AlphaFoldDB" id="A0A923NF60"/>
<keyword evidence="4 7" id="KW-0418">Kinase</keyword>
<evidence type="ECO:0000256" key="3">
    <source>
        <dbReference type="ARBA" id="ARBA00022741"/>
    </source>
</evidence>
<reference evidence="9" key="1">
    <citation type="submission" date="2020-08" db="EMBL/GenBank/DDBJ databases">
        <authorList>
            <person name="Liu C."/>
            <person name="Sun Q."/>
        </authorList>
    </citation>
    <scope>NUCLEOTIDE SEQUENCE</scope>
    <source>
        <strain evidence="9">BX16</strain>
    </source>
</reference>
<evidence type="ECO:0000256" key="7">
    <source>
        <dbReference type="HAMAP-Rule" id="MF_00637"/>
    </source>
</evidence>
<comment type="function">
    <text evidence="7">Binds to sigma F and blocks its ability to form an RNA polymerase holoenzyme (E-sigma F). Phosphorylates SpoIIAA on a serine residue. This phosphorylation may enable SpoIIAA to act as an anti-anti-sigma factor that counteracts SpoIIAB and thus releases sigma F from inhibition.</text>
</comment>
<proteinExistence type="inferred from homology"/>
<dbReference type="RefSeq" id="WP_177265279.1">
    <property type="nucleotide sequence ID" value="NZ_JACRWC010000111.1"/>
</dbReference>
<dbReference type="SMART" id="SM00387">
    <property type="entry name" value="HATPase_c"/>
    <property type="match status" value="1"/>
</dbReference>
<dbReference type="GO" id="GO:0030436">
    <property type="term" value="P:asexual sporulation"/>
    <property type="evidence" value="ECO:0007669"/>
    <property type="project" value="UniProtKB-UniRule"/>
</dbReference>
<comment type="caution">
    <text evidence="9">The sequence shown here is derived from an EMBL/GenBank/DDBJ whole genome shotgun (WGS) entry which is preliminary data.</text>
</comment>
<dbReference type="GO" id="GO:0005524">
    <property type="term" value="F:ATP binding"/>
    <property type="evidence" value="ECO:0007669"/>
    <property type="project" value="UniProtKB-KW"/>
</dbReference>
<dbReference type="PANTHER" id="PTHR35526">
    <property type="entry name" value="ANTI-SIGMA-F FACTOR RSBW-RELATED"/>
    <property type="match status" value="1"/>
</dbReference>
<dbReference type="InterPro" id="IPR003594">
    <property type="entry name" value="HATPase_dom"/>
</dbReference>
<evidence type="ECO:0000259" key="8">
    <source>
        <dbReference type="SMART" id="SM00387"/>
    </source>
</evidence>
<evidence type="ECO:0000256" key="5">
    <source>
        <dbReference type="ARBA" id="ARBA00022840"/>
    </source>
</evidence>
<comment type="catalytic activity">
    <reaction evidence="7">
        <text>L-seryl-[protein] + ATP = O-phospho-L-seryl-[protein] + ADP + H(+)</text>
        <dbReference type="Rhea" id="RHEA:17989"/>
        <dbReference type="Rhea" id="RHEA-COMP:9863"/>
        <dbReference type="Rhea" id="RHEA-COMP:11604"/>
        <dbReference type="ChEBI" id="CHEBI:15378"/>
        <dbReference type="ChEBI" id="CHEBI:29999"/>
        <dbReference type="ChEBI" id="CHEBI:30616"/>
        <dbReference type="ChEBI" id="CHEBI:83421"/>
        <dbReference type="ChEBI" id="CHEBI:456216"/>
        <dbReference type="EC" id="2.7.11.1"/>
    </reaction>
</comment>
<evidence type="ECO:0000256" key="1">
    <source>
        <dbReference type="ARBA" id="ARBA00022527"/>
    </source>
</evidence>
<keyword evidence="3 7" id="KW-0547">Nucleotide-binding</keyword>
<dbReference type="Gene3D" id="3.30.565.10">
    <property type="entry name" value="Histidine kinase-like ATPase, C-terminal domain"/>
    <property type="match status" value="1"/>
</dbReference>
<sequence length="148" mass="16102">MNNRMKTVFSALAENEAFARSAAAAFVMPLDPTVEELTEIKTAVSEAVSNSVIHGYSGWEDRSQAMVELECEINGNGRVTIIVSDHGRGIANVEKAMQPLFSTVESEERSGMGFTVMESFMDKLQVKSEEGKGTAVTMTKYLDLVSAL</sequence>
<protein>
    <recommendedName>
        <fullName evidence="7">Anti-sigma F factor</fullName>
        <ecNumber evidence="7">2.7.11.1</ecNumber>
    </recommendedName>
    <alternativeName>
        <fullName evidence="7">Stage II sporulation protein AB</fullName>
    </alternativeName>
</protein>
<dbReference type="GO" id="GO:0016989">
    <property type="term" value="F:sigma factor antagonist activity"/>
    <property type="evidence" value="ECO:0007669"/>
    <property type="project" value="InterPro"/>
</dbReference>
<evidence type="ECO:0000256" key="2">
    <source>
        <dbReference type="ARBA" id="ARBA00022679"/>
    </source>
</evidence>
<gene>
    <name evidence="7" type="primary">spoIIAB</name>
    <name evidence="9" type="ORF">H8876_09380</name>
</gene>
<dbReference type="EC" id="2.7.11.1" evidence="7"/>
<dbReference type="SUPFAM" id="SSF55874">
    <property type="entry name" value="ATPase domain of HSP90 chaperone/DNA topoisomerase II/histidine kinase"/>
    <property type="match status" value="1"/>
</dbReference>
<comment type="similarity">
    <text evidence="7">Belongs to the anti-sigma-factor family.</text>
</comment>